<dbReference type="Proteomes" id="UP001152604">
    <property type="component" value="Unassembled WGS sequence"/>
</dbReference>
<feature type="domain" description="Glycosyltransferase 2-like" evidence="1">
    <location>
        <begin position="12"/>
        <end position="153"/>
    </location>
</feature>
<proteinExistence type="predicted"/>
<dbReference type="PANTHER" id="PTHR48090">
    <property type="entry name" value="UNDECAPRENYL-PHOSPHATE 4-DEOXY-4-FORMAMIDO-L-ARABINOSE TRANSFERASE-RELATED"/>
    <property type="match status" value="1"/>
</dbReference>
<name>A0ABM9DF80_9HYPH</name>
<accession>A0ABM9DF80</accession>
<dbReference type="EMBL" id="CAKXZS010000004">
    <property type="protein sequence ID" value="CAH2395214.1"/>
    <property type="molecule type" value="Genomic_DNA"/>
</dbReference>
<keyword evidence="3" id="KW-1185">Reference proteome</keyword>
<comment type="caution">
    <text evidence="2">The sequence shown here is derived from an EMBL/GenBank/DDBJ whole genome shotgun (WGS) entry which is preliminary data.</text>
</comment>
<dbReference type="Pfam" id="PF00535">
    <property type="entry name" value="Glycos_transf_2"/>
    <property type="match status" value="1"/>
</dbReference>
<dbReference type="SUPFAM" id="SSF53448">
    <property type="entry name" value="Nucleotide-diphospho-sugar transferases"/>
    <property type="match status" value="1"/>
</dbReference>
<dbReference type="RefSeq" id="WP_254023283.1">
    <property type="nucleotide sequence ID" value="NZ_CAKXZS010000004.1"/>
</dbReference>
<dbReference type="PANTHER" id="PTHR48090:SF7">
    <property type="entry name" value="RFBJ PROTEIN"/>
    <property type="match status" value="1"/>
</dbReference>
<sequence length="252" mass="28501">MIILVDRFESATVILPVINETTSLVQTVEIILRDVKDQLEQIIIAVADRTTQESMAVVEQIRCDCGDLVVVHQQKLPFLGGAMREAFDLARGSHVILMASDLETDPNLVRTLISEAEMHPSAIITASRWCDGGSFQGYSTIKLACNWIFQRLFSLLYGTSLSDMTYAYRIYPTRLVQAIRWEELRHPFLFEALVKPLRLGVPVIEIPATWTARTEGASQNTFFRNFEYFRVGMKARWASRCSLLKPGVDILG</sequence>
<dbReference type="GO" id="GO:0016740">
    <property type="term" value="F:transferase activity"/>
    <property type="evidence" value="ECO:0007669"/>
    <property type="project" value="UniProtKB-KW"/>
</dbReference>
<gene>
    <name evidence="2" type="ORF">MES4922_120024</name>
</gene>
<reference evidence="2" key="1">
    <citation type="submission" date="2022-03" db="EMBL/GenBank/DDBJ databases">
        <authorList>
            <person name="Brunel B."/>
        </authorList>
    </citation>
    <scope>NUCLEOTIDE SEQUENCE</scope>
    <source>
        <strain evidence="2">STM4922sample</strain>
    </source>
</reference>
<evidence type="ECO:0000313" key="3">
    <source>
        <dbReference type="Proteomes" id="UP001152604"/>
    </source>
</evidence>
<evidence type="ECO:0000313" key="2">
    <source>
        <dbReference type="EMBL" id="CAH2395214.1"/>
    </source>
</evidence>
<dbReference type="CDD" id="cd04179">
    <property type="entry name" value="DPM_DPG-synthase_like"/>
    <property type="match status" value="1"/>
</dbReference>
<keyword evidence="2" id="KW-0808">Transferase</keyword>
<dbReference type="Gene3D" id="3.90.550.10">
    <property type="entry name" value="Spore Coat Polysaccharide Biosynthesis Protein SpsA, Chain A"/>
    <property type="match status" value="1"/>
</dbReference>
<organism evidence="2 3">
    <name type="scientific">Mesorhizobium ventifaucium</name>
    <dbReference type="NCBI Taxonomy" id="666020"/>
    <lineage>
        <taxon>Bacteria</taxon>
        <taxon>Pseudomonadati</taxon>
        <taxon>Pseudomonadota</taxon>
        <taxon>Alphaproteobacteria</taxon>
        <taxon>Hyphomicrobiales</taxon>
        <taxon>Phyllobacteriaceae</taxon>
        <taxon>Mesorhizobium</taxon>
    </lineage>
</organism>
<dbReference type="InterPro" id="IPR029044">
    <property type="entry name" value="Nucleotide-diphossugar_trans"/>
</dbReference>
<dbReference type="InterPro" id="IPR001173">
    <property type="entry name" value="Glyco_trans_2-like"/>
</dbReference>
<protein>
    <submittedName>
        <fullName evidence="2">Glycosyl transferase family 2</fullName>
    </submittedName>
</protein>
<evidence type="ECO:0000259" key="1">
    <source>
        <dbReference type="Pfam" id="PF00535"/>
    </source>
</evidence>
<dbReference type="InterPro" id="IPR050256">
    <property type="entry name" value="Glycosyltransferase_2"/>
</dbReference>